<feature type="transmembrane region" description="Helical" evidence="1">
    <location>
        <begin position="75"/>
        <end position="91"/>
    </location>
</feature>
<proteinExistence type="predicted"/>
<dbReference type="EMBL" id="JAJNOC010000005">
    <property type="protein sequence ID" value="MCD2517905.1"/>
    <property type="molecule type" value="Genomic_DNA"/>
</dbReference>
<reference evidence="2" key="1">
    <citation type="submission" date="2021-11" db="EMBL/GenBank/DDBJ databases">
        <title>The complete genome of Massilia sp sp. G4R7.</title>
        <authorList>
            <person name="Liu L."/>
            <person name="Yue J."/>
            <person name="Yuan J."/>
            <person name="Yang F."/>
            <person name="Li L."/>
        </authorList>
    </citation>
    <scope>NUCLEOTIDE SEQUENCE</scope>
    <source>
        <strain evidence="2">G4R7</strain>
    </source>
</reference>
<keyword evidence="3" id="KW-1185">Reference proteome</keyword>
<feature type="transmembrane region" description="Helical" evidence="1">
    <location>
        <begin position="12"/>
        <end position="31"/>
    </location>
</feature>
<evidence type="ECO:0000313" key="2">
    <source>
        <dbReference type="EMBL" id="MCD2517905.1"/>
    </source>
</evidence>
<name>A0ABS8Q815_9BURK</name>
<keyword evidence="1" id="KW-0472">Membrane</keyword>
<keyword evidence="1" id="KW-1133">Transmembrane helix</keyword>
<sequence length="95" mass="9943">MQQPPRRGPSAGGNFVIATLLGIPGLVNLFAGFTRGSAGEIICGLAALAYAGLLVRDGLSIRKTGLPAMPQARMLLIGFGFLSVYMIGLFLKHRG</sequence>
<accession>A0ABS8Q815</accession>
<keyword evidence="1" id="KW-0812">Transmembrane</keyword>
<evidence type="ECO:0000313" key="3">
    <source>
        <dbReference type="Proteomes" id="UP001179361"/>
    </source>
</evidence>
<organism evidence="2 3">
    <name type="scientific">Massilia phyllostachyos</name>
    <dbReference type="NCBI Taxonomy" id="2898585"/>
    <lineage>
        <taxon>Bacteria</taxon>
        <taxon>Pseudomonadati</taxon>
        <taxon>Pseudomonadota</taxon>
        <taxon>Betaproteobacteria</taxon>
        <taxon>Burkholderiales</taxon>
        <taxon>Oxalobacteraceae</taxon>
        <taxon>Telluria group</taxon>
        <taxon>Massilia</taxon>
    </lineage>
</organism>
<dbReference type="Proteomes" id="UP001179361">
    <property type="component" value="Unassembled WGS sequence"/>
</dbReference>
<evidence type="ECO:0000256" key="1">
    <source>
        <dbReference type="SAM" id="Phobius"/>
    </source>
</evidence>
<comment type="caution">
    <text evidence="2">The sequence shown here is derived from an EMBL/GenBank/DDBJ whole genome shotgun (WGS) entry which is preliminary data.</text>
</comment>
<feature type="transmembrane region" description="Helical" evidence="1">
    <location>
        <begin position="37"/>
        <end position="55"/>
    </location>
</feature>
<protein>
    <submittedName>
        <fullName evidence="2">Uncharacterized protein</fullName>
    </submittedName>
</protein>
<gene>
    <name evidence="2" type="ORF">LQ564_16450</name>
</gene>
<dbReference type="RefSeq" id="WP_231059195.1">
    <property type="nucleotide sequence ID" value="NZ_JAJNOC010000005.1"/>
</dbReference>